<feature type="domain" description="LysM" evidence="2">
    <location>
        <begin position="170"/>
        <end position="218"/>
    </location>
</feature>
<name>A0A0G0SHI0_9BACT</name>
<dbReference type="Pfam" id="PF01551">
    <property type="entry name" value="Peptidase_M23"/>
    <property type="match status" value="1"/>
</dbReference>
<dbReference type="SUPFAM" id="SSF54106">
    <property type="entry name" value="LysM domain"/>
    <property type="match status" value="1"/>
</dbReference>
<dbReference type="InterPro" id="IPR050570">
    <property type="entry name" value="Cell_wall_metabolism_enzyme"/>
</dbReference>
<dbReference type="InterPro" id="IPR018392">
    <property type="entry name" value="LysM"/>
</dbReference>
<dbReference type="AlphaFoldDB" id="A0A0G0SHI0"/>
<dbReference type="Gene3D" id="2.70.70.10">
    <property type="entry name" value="Glucose Permease (Domain IIA)"/>
    <property type="match status" value="1"/>
</dbReference>
<keyword evidence="1" id="KW-0732">Signal</keyword>
<feature type="domain" description="LysM" evidence="2">
    <location>
        <begin position="121"/>
        <end position="164"/>
    </location>
</feature>
<evidence type="ECO:0000259" key="2">
    <source>
        <dbReference type="PROSITE" id="PS51782"/>
    </source>
</evidence>
<dbReference type="InterPro" id="IPR036779">
    <property type="entry name" value="LysM_dom_sf"/>
</dbReference>
<comment type="caution">
    <text evidence="3">The sequence shown here is derived from an EMBL/GenBank/DDBJ whole genome shotgun (WGS) entry which is preliminary data.</text>
</comment>
<dbReference type="Proteomes" id="UP000034293">
    <property type="component" value="Unassembled WGS sequence"/>
</dbReference>
<dbReference type="InterPro" id="IPR011055">
    <property type="entry name" value="Dup_hybrid_motif"/>
</dbReference>
<dbReference type="PANTHER" id="PTHR21666">
    <property type="entry name" value="PEPTIDASE-RELATED"/>
    <property type="match status" value="1"/>
</dbReference>
<gene>
    <name evidence="3" type="ORF">UU02_C0010G0003</name>
</gene>
<dbReference type="InterPro" id="IPR016047">
    <property type="entry name" value="M23ase_b-sheet_dom"/>
</dbReference>
<evidence type="ECO:0000256" key="1">
    <source>
        <dbReference type="ARBA" id="ARBA00022729"/>
    </source>
</evidence>
<dbReference type="PATRIC" id="fig|1618553.3.peg.191"/>
<dbReference type="SMART" id="SM00257">
    <property type="entry name" value="LysM"/>
    <property type="match status" value="2"/>
</dbReference>
<protein>
    <submittedName>
        <fullName evidence="3">Peptidase M23 family protein</fullName>
    </submittedName>
</protein>
<reference evidence="3 4" key="1">
    <citation type="journal article" date="2015" name="Nature">
        <title>rRNA introns, odd ribosomes, and small enigmatic genomes across a large radiation of phyla.</title>
        <authorList>
            <person name="Brown C.T."/>
            <person name="Hug L.A."/>
            <person name="Thomas B.C."/>
            <person name="Sharon I."/>
            <person name="Castelle C.J."/>
            <person name="Singh A."/>
            <person name="Wilkins M.J."/>
            <person name="Williams K.H."/>
            <person name="Banfield J.F."/>
        </authorList>
    </citation>
    <scope>NUCLEOTIDE SEQUENCE [LARGE SCALE GENOMIC DNA]</scope>
</reference>
<dbReference type="Gene3D" id="3.10.350.10">
    <property type="entry name" value="LysM domain"/>
    <property type="match status" value="2"/>
</dbReference>
<proteinExistence type="predicted"/>
<dbReference type="PROSITE" id="PS51782">
    <property type="entry name" value="LYSM"/>
    <property type="match status" value="2"/>
</dbReference>
<dbReference type="EMBL" id="LBZA01000010">
    <property type="protein sequence ID" value="KKR64259.1"/>
    <property type="molecule type" value="Genomic_DNA"/>
</dbReference>
<dbReference type="CDD" id="cd00118">
    <property type="entry name" value="LysM"/>
    <property type="match status" value="2"/>
</dbReference>
<dbReference type="GO" id="GO:0004222">
    <property type="term" value="F:metalloendopeptidase activity"/>
    <property type="evidence" value="ECO:0007669"/>
    <property type="project" value="TreeGrafter"/>
</dbReference>
<evidence type="ECO:0000313" key="4">
    <source>
        <dbReference type="Proteomes" id="UP000034293"/>
    </source>
</evidence>
<evidence type="ECO:0000313" key="3">
    <source>
        <dbReference type="EMBL" id="KKR64259.1"/>
    </source>
</evidence>
<dbReference type="PANTHER" id="PTHR21666:SF289">
    <property type="entry name" value="L-ALA--D-GLU ENDOPEPTIDASE"/>
    <property type="match status" value="1"/>
</dbReference>
<organism evidence="3 4">
    <name type="scientific">Candidatus Woesebacteria bacterium GW2011_GWA1_40_43</name>
    <dbReference type="NCBI Taxonomy" id="1618553"/>
    <lineage>
        <taxon>Bacteria</taxon>
        <taxon>Candidatus Woeseibacteriota</taxon>
    </lineage>
</organism>
<accession>A0A0G0SHI0</accession>
<dbReference type="Pfam" id="PF01476">
    <property type="entry name" value="LysM"/>
    <property type="match status" value="2"/>
</dbReference>
<dbReference type="CDD" id="cd12797">
    <property type="entry name" value="M23_peptidase"/>
    <property type="match status" value="1"/>
</dbReference>
<sequence>MEKNFEVPLEIWEEIRTFFFELTNFILKSLHISFLKLEERKGIVVTALYRKRGKLSRTLSHSGMAAIATLGVMLAPLIAQEFPGKSVNPWSISAAPSVLSASTDDLGIDTQISNKVRDSIIDYQVQSGDTVKSIADKFGVSEDTIRWENNLVKDRIKIGQTLKILPVTGVAHTVVKGDTVYSIAKKYDTGPQGMVDFPFNTFTNDETFELAIGQTIIVPEGVRLATAATPKARQMTPDAGTVAASGQFVWPTQGIITQRFSWYHPAIDVANPSLPPIVAADSGRVIYAGWDSSGYGNMVFIDHGNGFKTRYSHLSQIMVTTGQNVARGSVIGRMGSTGRSTGPHLDLRIYLNGAAVNPFNYLK</sequence>
<dbReference type="SUPFAM" id="SSF51261">
    <property type="entry name" value="Duplicated hybrid motif"/>
    <property type="match status" value="1"/>
</dbReference>